<proteinExistence type="predicted"/>
<keyword evidence="3" id="KW-1185">Reference proteome</keyword>
<dbReference type="STRING" id="758820.SAMN00777080_3786"/>
<evidence type="ECO:0000313" key="2">
    <source>
        <dbReference type="EMBL" id="SMD45142.1"/>
    </source>
</evidence>
<sequence length="135" mass="14640">MSKTITMIEGIGPAHKEKLAKAGIATVEALLEKGASKKGRKEIAEASGIGEGVILDWVNMADLFRVNGIASQFAELLKAAGVDTVKELRTRNPENLHKALVETNEAKKLTRVVPALSQIEDFINYAKHLEPVVTH</sequence>
<evidence type="ECO:0000259" key="1">
    <source>
        <dbReference type="Pfam" id="PF14229"/>
    </source>
</evidence>
<dbReference type="OrthoDB" id="9794786at2"/>
<feature type="domain" description="DUF4332" evidence="1">
    <location>
        <begin position="9"/>
        <end position="129"/>
    </location>
</feature>
<accession>A0A1W2H8W5</accession>
<reference evidence="3" key="1">
    <citation type="submission" date="2017-04" db="EMBL/GenBank/DDBJ databases">
        <authorList>
            <person name="Varghese N."/>
            <person name="Submissions S."/>
        </authorList>
    </citation>
    <scope>NUCLEOTIDE SEQUENCE [LARGE SCALE GENOMIC DNA]</scope>
    <source>
        <strain evidence="3">DSM 16537</strain>
    </source>
</reference>
<dbReference type="Proteomes" id="UP000192333">
    <property type="component" value="Chromosome I"/>
</dbReference>
<protein>
    <recommendedName>
        <fullName evidence="1">DUF4332 domain-containing protein</fullName>
    </recommendedName>
</protein>
<dbReference type="Gene3D" id="1.10.150.20">
    <property type="entry name" value="5' to 3' exonuclease, C-terminal subdomain"/>
    <property type="match status" value="1"/>
</dbReference>
<gene>
    <name evidence="2" type="ORF">SAMN00777080_3786</name>
</gene>
<dbReference type="Pfam" id="PF14229">
    <property type="entry name" value="DUF4332"/>
    <property type="match status" value="1"/>
</dbReference>
<name>A0A1W2H8W5_9BACT</name>
<evidence type="ECO:0000313" key="3">
    <source>
        <dbReference type="Proteomes" id="UP000192333"/>
    </source>
</evidence>
<dbReference type="EMBL" id="LT838813">
    <property type="protein sequence ID" value="SMD45142.1"/>
    <property type="molecule type" value="Genomic_DNA"/>
</dbReference>
<dbReference type="RefSeq" id="WP_084121891.1">
    <property type="nucleotide sequence ID" value="NZ_LT838813.1"/>
</dbReference>
<dbReference type="InterPro" id="IPR025567">
    <property type="entry name" value="DUF4332"/>
</dbReference>
<dbReference type="AlphaFoldDB" id="A0A1W2H8W5"/>
<organism evidence="2 3">
    <name type="scientific">Aquiflexum balticum DSM 16537</name>
    <dbReference type="NCBI Taxonomy" id="758820"/>
    <lineage>
        <taxon>Bacteria</taxon>
        <taxon>Pseudomonadati</taxon>
        <taxon>Bacteroidota</taxon>
        <taxon>Cytophagia</taxon>
        <taxon>Cytophagales</taxon>
        <taxon>Cyclobacteriaceae</taxon>
        <taxon>Aquiflexum</taxon>
    </lineage>
</organism>